<evidence type="ECO:0000313" key="3">
    <source>
        <dbReference type="Proteomes" id="UP000310158"/>
    </source>
</evidence>
<feature type="compositionally biased region" description="Polar residues" evidence="1">
    <location>
        <begin position="12"/>
        <end position="28"/>
    </location>
</feature>
<feature type="compositionally biased region" description="Basic and acidic residues" evidence="1">
    <location>
        <begin position="33"/>
        <end position="57"/>
    </location>
</feature>
<organism evidence="2 3">
    <name type="scientific">Bondarzewia mesenterica</name>
    <dbReference type="NCBI Taxonomy" id="1095465"/>
    <lineage>
        <taxon>Eukaryota</taxon>
        <taxon>Fungi</taxon>
        <taxon>Dikarya</taxon>
        <taxon>Basidiomycota</taxon>
        <taxon>Agaricomycotina</taxon>
        <taxon>Agaricomycetes</taxon>
        <taxon>Russulales</taxon>
        <taxon>Bondarzewiaceae</taxon>
        <taxon>Bondarzewia</taxon>
    </lineage>
</organism>
<accession>A0A4S4M5H7</accession>
<gene>
    <name evidence="2" type="ORF">EW146_g902</name>
</gene>
<evidence type="ECO:0000256" key="1">
    <source>
        <dbReference type="SAM" id="MobiDB-lite"/>
    </source>
</evidence>
<reference evidence="2 3" key="1">
    <citation type="submission" date="2019-02" db="EMBL/GenBank/DDBJ databases">
        <title>Genome sequencing of the rare red list fungi Bondarzewia mesenterica.</title>
        <authorList>
            <person name="Buettner E."/>
            <person name="Kellner H."/>
        </authorList>
    </citation>
    <scope>NUCLEOTIDE SEQUENCE [LARGE SCALE GENOMIC DNA]</scope>
    <source>
        <strain evidence="2 3">DSM 108281</strain>
    </source>
</reference>
<dbReference type="Proteomes" id="UP000310158">
    <property type="component" value="Unassembled WGS sequence"/>
</dbReference>
<feature type="region of interest" description="Disordered" evidence="1">
    <location>
        <begin position="12"/>
        <end position="72"/>
    </location>
</feature>
<protein>
    <submittedName>
        <fullName evidence="2">Uncharacterized protein</fullName>
    </submittedName>
</protein>
<name>A0A4S4M5H7_9AGAM</name>
<sequence>MQIVFSTQWQPGWNVTDPTVDDQGSLSLLPSPEIKETHQRKTTLRQRDLSSDDEGRTLKSARSLNDNMDADTDSACEADDKYEEWNSFGFNVDDVITIDDLEDTLCTGLNASDTLDLTPPLWMSA</sequence>
<comment type="caution">
    <text evidence="2">The sequence shown here is derived from an EMBL/GenBank/DDBJ whole genome shotgun (WGS) entry which is preliminary data.</text>
</comment>
<proteinExistence type="predicted"/>
<dbReference type="AlphaFoldDB" id="A0A4S4M5H7"/>
<keyword evidence="3" id="KW-1185">Reference proteome</keyword>
<evidence type="ECO:0000313" key="2">
    <source>
        <dbReference type="EMBL" id="THH20454.1"/>
    </source>
</evidence>
<dbReference type="EMBL" id="SGPL01000021">
    <property type="protein sequence ID" value="THH20454.1"/>
    <property type="molecule type" value="Genomic_DNA"/>
</dbReference>